<dbReference type="Pfam" id="PF11769">
    <property type="entry name" value="DUF3313"/>
    <property type="match status" value="1"/>
</dbReference>
<dbReference type="AlphaFoldDB" id="A0A935Q2X2"/>
<dbReference type="PROSITE" id="PS51257">
    <property type="entry name" value="PROKAR_LIPOPROTEIN"/>
    <property type="match status" value="1"/>
</dbReference>
<name>A0A935Q2X2_9PROT</name>
<reference evidence="1 2" key="1">
    <citation type="submission" date="2020-10" db="EMBL/GenBank/DDBJ databases">
        <title>Connecting structure to function with the recovery of over 1000 high-quality activated sludge metagenome-assembled genomes encoding full-length rRNA genes using long-read sequencing.</title>
        <authorList>
            <person name="Singleton C.M."/>
            <person name="Petriglieri F."/>
            <person name="Kristensen J.M."/>
            <person name="Kirkegaard R.H."/>
            <person name="Michaelsen T.Y."/>
            <person name="Andersen M.H."/>
            <person name="Karst S.M."/>
            <person name="Dueholm M.S."/>
            <person name="Nielsen P.H."/>
            <person name="Albertsen M."/>
        </authorList>
    </citation>
    <scope>NUCLEOTIDE SEQUENCE [LARGE SCALE GENOMIC DNA]</scope>
    <source>
        <strain evidence="1">EsbW_18-Q3-R4-48_BATAC.285</strain>
    </source>
</reference>
<proteinExistence type="predicted"/>
<gene>
    <name evidence="1" type="ORF">IPJ27_22290</name>
</gene>
<accession>A0A935Q2X2</accession>
<evidence type="ECO:0000313" key="1">
    <source>
        <dbReference type="EMBL" id="MBK7677262.1"/>
    </source>
</evidence>
<dbReference type="EMBL" id="JADJMH010000034">
    <property type="protein sequence ID" value="MBK7677262.1"/>
    <property type="molecule type" value="Genomic_DNA"/>
</dbReference>
<evidence type="ECO:0000313" key="2">
    <source>
        <dbReference type="Proteomes" id="UP000697998"/>
    </source>
</evidence>
<protein>
    <submittedName>
        <fullName evidence="1">DUF3313 domain-containing protein</fullName>
    </submittedName>
</protein>
<comment type="caution">
    <text evidence="1">The sequence shown here is derived from an EMBL/GenBank/DDBJ whole genome shotgun (WGS) entry which is preliminary data.</text>
</comment>
<dbReference type="InterPro" id="IPR021747">
    <property type="entry name" value="DUF3313"/>
</dbReference>
<sequence length="262" mass="27722">MRSRNTRLVAGSLGIAAALLLGGCAELTGSSTTVTASDPARITRTGFLSDYGRLTRSPGGDGALCWRKPDLDLKRYDKVLINRILVTIKADQQEGVDPTDLKALVDYFHGALVKQLKPQMQIVNAPGPGVIVLRIALTDLVPTQVSRSLAGTAIPYGFVAEAGSGVATGRPAGSTPYLGETGIEMQFLDGASGVVLAECADTQIGRKYAADVDAGAAGAADTWVKGYMSSFQSWSYARDAFDKWARQVATRFAVLRGVEPPR</sequence>
<dbReference type="Proteomes" id="UP000697998">
    <property type="component" value="Unassembled WGS sequence"/>
</dbReference>
<organism evidence="1 2">
    <name type="scientific">Candidatus Accumulibacter proximus</name>
    <dbReference type="NCBI Taxonomy" id="2954385"/>
    <lineage>
        <taxon>Bacteria</taxon>
        <taxon>Pseudomonadati</taxon>
        <taxon>Pseudomonadota</taxon>
        <taxon>Betaproteobacteria</taxon>
        <taxon>Candidatus Accumulibacter</taxon>
    </lineage>
</organism>